<reference evidence="2 3" key="1">
    <citation type="submission" date="2019-03" db="EMBL/GenBank/DDBJ databases">
        <title>Genomic Encyclopedia of Type Strains, Phase IV (KMG-IV): sequencing the most valuable type-strain genomes for metagenomic binning, comparative biology and taxonomic classification.</title>
        <authorList>
            <person name="Goeker M."/>
        </authorList>
    </citation>
    <scope>NUCLEOTIDE SEQUENCE [LARGE SCALE GENOMIC DNA]</scope>
    <source>
        <strain evidence="2 3">DSM 29487</strain>
    </source>
</reference>
<dbReference type="GO" id="GO:0003676">
    <property type="term" value="F:nucleic acid binding"/>
    <property type="evidence" value="ECO:0007669"/>
    <property type="project" value="InterPro"/>
</dbReference>
<feature type="transmembrane region" description="Helical" evidence="1">
    <location>
        <begin position="38"/>
        <end position="57"/>
    </location>
</feature>
<evidence type="ECO:0000313" key="2">
    <source>
        <dbReference type="EMBL" id="TCV95330.1"/>
    </source>
</evidence>
<keyword evidence="1" id="KW-1133">Transmembrane helix</keyword>
<dbReference type="AlphaFoldDB" id="A0A4R3YS76"/>
<accession>A0A4R3YS76</accession>
<comment type="caution">
    <text evidence="2">The sequence shown here is derived from an EMBL/GenBank/DDBJ whole genome shotgun (WGS) entry which is preliminary data.</text>
</comment>
<evidence type="ECO:0000313" key="3">
    <source>
        <dbReference type="Proteomes" id="UP000295515"/>
    </source>
</evidence>
<name>A0A4R3YS76_9FIRM</name>
<dbReference type="GeneID" id="98916084"/>
<proteinExistence type="predicted"/>
<sequence length="88" mass="10316">MKLLLIYLVIMNVIGFIMMAVDKYKAKHHAWRINEKSFFLISLIGGSLGTIIGMYTFHHKTKHWYFVYGLPIILLGQVGLWILYLRCL</sequence>
<dbReference type="RefSeq" id="WP_066444441.1">
    <property type="nucleotide sequence ID" value="NZ_JANKBF010000016.1"/>
</dbReference>
<dbReference type="InterPro" id="IPR012156">
    <property type="entry name" value="Cold_shock_CspA"/>
</dbReference>
<dbReference type="EMBL" id="SMCQ01000018">
    <property type="protein sequence ID" value="TCV95330.1"/>
    <property type="molecule type" value="Genomic_DNA"/>
</dbReference>
<evidence type="ECO:0000256" key="1">
    <source>
        <dbReference type="SAM" id="Phobius"/>
    </source>
</evidence>
<protein>
    <submittedName>
        <fullName evidence="2">Uncharacterized membrane protein YsdA (DUF1294 family)</fullName>
    </submittedName>
</protein>
<dbReference type="Pfam" id="PF06961">
    <property type="entry name" value="DUF1294"/>
    <property type="match status" value="1"/>
</dbReference>
<dbReference type="PIRSF" id="PIRSF002599">
    <property type="entry name" value="Cold_shock_A"/>
    <property type="match status" value="1"/>
</dbReference>
<organism evidence="2 3">
    <name type="scientific">Longibaculum muris</name>
    <dbReference type="NCBI Taxonomy" id="1796628"/>
    <lineage>
        <taxon>Bacteria</taxon>
        <taxon>Bacillati</taxon>
        <taxon>Bacillota</taxon>
        <taxon>Erysipelotrichia</taxon>
        <taxon>Erysipelotrichales</taxon>
        <taxon>Coprobacillaceae</taxon>
        <taxon>Longibaculum</taxon>
    </lineage>
</organism>
<dbReference type="Proteomes" id="UP000295515">
    <property type="component" value="Unassembled WGS sequence"/>
</dbReference>
<keyword evidence="3" id="KW-1185">Reference proteome</keyword>
<dbReference type="InterPro" id="IPR010718">
    <property type="entry name" value="DUF1294"/>
</dbReference>
<gene>
    <name evidence="2" type="ORF">EDD60_11850</name>
</gene>
<feature type="transmembrane region" description="Helical" evidence="1">
    <location>
        <begin position="63"/>
        <end position="85"/>
    </location>
</feature>
<feature type="transmembrane region" description="Helical" evidence="1">
    <location>
        <begin position="6"/>
        <end position="26"/>
    </location>
</feature>
<keyword evidence="1" id="KW-0472">Membrane</keyword>
<keyword evidence="1" id="KW-0812">Transmembrane</keyword>